<comment type="caution">
    <text evidence="4">The sequence shown here is derived from an EMBL/GenBank/DDBJ whole genome shotgun (WGS) entry which is preliminary data.</text>
</comment>
<reference evidence="4 5" key="1">
    <citation type="submission" date="2020-01" db="EMBL/GenBank/DDBJ databases">
        <authorList>
            <person name="Gupta K D."/>
        </authorList>
    </citation>
    <scope>NUCLEOTIDE SEQUENCE [LARGE SCALE GENOMIC DNA]</scope>
</reference>
<dbReference type="Proteomes" id="UP000467700">
    <property type="component" value="Unassembled WGS sequence"/>
</dbReference>
<evidence type="ECO:0000256" key="2">
    <source>
        <dbReference type="SAM" id="MobiDB-lite"/>
    </source>
</evidence>
<evidence type="ECO:0000313" key="4">
    <source>
        <dbReference type="EMBL" id="CAA7270699.1"/>
    </source>
</evidence>
<gene>
    <name evidence="4" type="ORF">AAE3_LOCUS12907</name>
</gene>
<feature type="region of interest" description="Disordered" evidence="2">
    <location>
        <begin position="232"/>
        <end position="252"/>
    </location>
</feature>
<dbReference type="InterPro" id="IPR046347">
    <property type="entry name" value="bZIP_sf"/>
</dbReference>
<dbReference type="AlphaFoldDB" id="A0A8S0VUQ9"/>
<keyword evidence="1" id="KW-0175">Coiled coil</keyword>
<dbReference type="SUPFAM" id="SSF57959">
    <property type="entry name" value="Leucine zipper domain"/>
    <property type="match status" value="1"/>
</dbReference>
<evidence type="ECO:0000259" key="3">
    <source>
        <dbReference type="PROSITE" id="PS00036"/>
    </source>
</evidence>
<dbReference type="Gene3D" id="3.30.160.60">
    <property type="entry name" value="Classic Zinc Finger"/>
    <property type="match status" value="1"/>
</dbReference>
<dbReference type="PROSITE" id="PS00036">
    <property type="entry name" value="BZIP_BASIC"/>
    <property type="match status" value="1"/>
</dbReference>
<organism evidence="4 5">
    <name type="scientific">Cyclocybe aegerita</name>
    <name type="common">Black poplar mushroom</name>
    <name type="synonym">Agrocybe aegerita</name>
    <dbReference type="NCBI Taxonomy" id="1973307"/>
    <lineage>
        <taxon>Eukaryota</taxon>
        <taxon>Fungi</taxon>
        <taxon>Dikarya</taxon>
        <taxon>Basidiomycota</taxon>
        <taxon>Agaricomycotina</taxon>
        <taxon>Agaricomycetes</taxon>
        <taxon>Agaricomycetidae</taxon>
        <taxon>Agaricales</taxon>
        <taxon>Agaricineae</taxon>
        <taxon>Bolbitiaceae</taxon>
        <taxon>Cyclocybe</taxon>
    </lineage>
</organism>
<proteinExistence type="predicted"/>
<sequence>MLSNKPTDNSMAATSTTNAPVSAAAVTTADLNAPLIPTNAEDHLRDIAAMLVNSSPEFQDMDDFEKYMTSPMPALDDDFGTSPLETPYADFLNTPLFPEDDDMLTSPYMNDLPLFPSMPDYPSEKAQESVVQPAPQFNLESLYTISPETPLLQSFDPSAPSVPRSALSTPPATVAKTASRRASSKATGIRKGITPDDLLDESAPTQPRKYTMPSVTSKKELPAVFARKRARSAAFGDEEDQLGDDLPPNPTEKDLIEAKRRQNTVAARRSRKRKLEQLQTLEKSRDEERALKEQWQERANMLLGVLRGMGVTYPDFPPDEVKYST</sequence>
<dbReference type="CDD" id="cd12193">
    <property type="entry name" value="bZIP_GCN4"/>
    <property type="match status" value="1"/>
</dbReference>
<dbReference type="EMBL" id="CACVBS010000094">
    <property type="protein sequence ID" value="CAA7270699.1"/>
    <property type="molecule type" value="Genomic_DNA"/>
</dbReference>
<evidence type="ECO:0000256" key="1">
    <source>
        <dbReference type="SAM" id="Coils"/>
    </source>
</evidence>
<name>A0A8S0VUQ9_CYCAE</name>
<dbReference type="GO" id="GO:0003700">
    <property type="term" value="F:DNA-binding transcription factor activity"/>
    <property type="evidence" value="ECO:0007669"/>
    <property type="project" value="InterPro"/>
</dbReference>
<dbReference type="InterPro" id="IPR004827">
    <property type="entry name" value="bZIP"/>
</dbReference>
<keyword evidence="5" id="KW-1185">Reference proteome</keyword>
<dbReference type="OrthoDB" id="2257100at2759"/>
<feature type="domain" description="BZIP" evidence="3">
    <location>
        <begin position="259"/>
        <end position="273"/>
    </location>
</feature>
<evidence type="ECO:0000313" key="5">
    <source>
        <dbReference type="Proteomes" id="UP000467700"/>
    </source>
</evidence>
<accession>A0A8S0VUQ9</accession>
<feature type="coiled-coil region" evidence="1">
    <location>
        <begin position="271"/>
        <end position="298"/>
    </location>
</feature>
<feature type="region of interest" description="Disordered" evidence="2">
    <location>
        <begin position="155"/>
        <end position="216"/>
    </location>
</feature>
<protein>
    <recommendedName>
        <fullName evidence="3">BZIP domain-containing protein</fullName>
    </recommendedName>
</protein>